<accession>A0AAW0Y0U2</accession>
<organism evidence="1 2">
    <name type="scientific">Cherax quadricarinatus</name>
    <name type="common">Australian red claw crayfish</name>
    <dbReference type="NCBI Taxonomy" id="27406"/>
    <lineage>
        <taxon>Eukaryota</taxon>
        <taxon>Metazoa</taxon>
        <taxon>Ecdysozoa</taxon>
        <taxon>Arthropoda</taxon>
        <taxon>Crustacea</taxon>
        <taxon>Multicrustacea</taxon>
        <taxon>Malacostraca</taxon>
        <taxon>Eumalacostraca</taxon>
        <taxon>Eucarida</taxon>
        <taxon>Decapoda</taxon>
        <taxon>Pleocyemata</taxon>
        <taxon>Astacidea</taxon>
        <taxon>Parastacoidea</taxon>
        <taxon>Parastacidae</taxon>
        <taxon>Cherax</taxon>
    </lineage>
</organism>
<sequence length="101" mass="11719">MHQSEISTCERDVSTHIKTERVLVCLHFNFQSRVAGLCYWRSSCGYWPLKKQIYKNPLHDPCSSFAVQMESYPSCSPLAVVTSHMETFIQCNLCIYYICID</sequence>
<proteinExistence type="predicted"/>
<protein>
    <submittedName>
        <fullName evidence="1">Uncharacterized protein</fullName>
    </submittedName>
</protein>
<dbReference type="Proteomes" id="UP001445076">
    <property type="component" value="Unassembled WGS sequence"/>
</dbReference>
<dbReference type="EMBL" id="JARKIK010000020">
    <property type="protein sequence ID" value="KAK8744981.1"/>
    <property type="molecule type" value="Genomic_DNA"/>
</dbReference>
<name>A0AAW0Y0U2_CHEQU</name>
<gene>
    <name evidence="1" type="ORF">OTU49_000383</name>
</gene>
<feature type="non-terminal residue" evidence="1">
    <location>
        <position position="101"/>
    </location>
</feature>
<reference evidence="1 2" key="1">
    <citation type="journal article" date="2024" name="BMC Genomics">
        <title>Genome assembly of redclaw crayfish (Cherax quadricarinatus) provides insights into its immune adaptation and hypoxia tolerance.</title>
        <authorList>
            <person name="Liu Z."/>
            <person name="Zheng J."/>
            <person name="Li H."/>
            <person name="Fang K."/>
            <person name="Wang S."/>
            <person name="He J."/>
            <person name="Zhou D."/>
            <person name="Weng S."/>
            <person name="Chi M."/>
            <person name="Gu Z."/>
            <person name="He J."/>
            <person name="Li F."/>
            <person name="Wang M."/>
        </authorList>
    </citation>
    <scope>NUCLEOTIDE SEQUENCE [LARGE SCALE GENOMIC DNA]</scope>
    <source>
        <strain evidence="1">ZL_2023a</strain>
    </source>
</reference>
<dbReference type="AlphaFoldDB" id="A0AAW0Y0U2"/>
<keyword evidence="2" id="KW-1185">Reference proteome</keyword>
<evidence type="ECO:0000313" key="2">
    <source>
        <dbReference type="Proteomes" id="UP001445076"/>
    </source>
</evidence>
<comment type="caution">
    <text evidence="1">The sequence shown here is derived from an EMBL/GenBank/DDBJ whole genome shotgun (WGS) entry which is preliminary data.</text>
</comment>
<evidence type="ECO:0000313" key="1">
    <source>
        <dbReference type="EMBL" id="KAK8744981.1"/>
    </source>
</evidence>